<evidence type="ECO:0000313" key="6">
    <source>
        <dbReference type="Proteomes" id="UP000276603"/>
    </source>
</evidence>
<evidence type="ECO:0000313" key="5">
    <source>
        <dbReference type="EMBL" id="RKN83541.1"/>
    </source>
</evidence>
<dbReference type="PRINTS" id="PR00032">
    <property type="entry name" value="HTHARAC"/>
</dbReference>
<dbReference type="SUPFAM" id="SSF51215">
    <property type="entry name" value="Regulatory protein AraC"/>
    <property type="match status" value="1"/>
</dbReference>
<proteinExistence type="predicted"/>
<dbReference type="InterPro" id="IPR003313">
    <property type="entry name" value="AraC-bd"/>
</dbReference>
<evidence type="ECO:0000259" key="4">
    <source>
        <dbReference type="PROSITE" id="PS01124"/>
    </source>
</evidence>
<dbReference type="InterPro" id="IPR009057">
    <property type="entry name" value="Homeodomain-like_sf"/>
</dbReference>
<evidence type="ECO:0000256" key="1">
    <source>
        <dbReference type="ARBA" id="ARBA00023015"/>
    </source>
</evidence>
<dbReference type="Proteomes" id="UP000276603">
    <property type="component" value="Unassembled WGS sequence"/>
</dbReference>
<dbReference type="Gene3D" id="1.10.10.60">
    <property type="entry name" value="Homeodomain-like"/>
    <property type="match status" value="1"/>
</dbReference>
<gene>
    <name evidence="5" type="ORF">D7Z94_06910</name>
</gene>
<evidence type="ECO:0000256" key="2">
    <source>
        <dbReference type="ARBA" id="ARBA00023125"/>
    </source>
</evidence>
<accession>A0A3B0CEK1</accession>
<dbReference type="Pfam" id="PF12833">
    <property type="entry name" value="HTH_18"/>
    <property type="match status" value="1"/>
</dbReference>
<evidence type="ECO:0000256" key="3">
    <source>
        <dbReference type="ARBA" id="ARBA00023163"/>
    </source>
</evidence>
<dbReference type="Pfam" id="PF02311">
    <property type="entry name" value="AraC_binding"/>
    <property type="match status" value="1"/>
</dbReference>
<keyword evidence="2" id="KW-0238">DNA-binding</keyword>
<keyword evidence="6" id="KW-1185">Reference proteome</keyword>
<keyword evidence="1" id="KW-0805">Transcription regulation</keyword>
<reference evidence="5 6" key="1">
    <citation type="submission" date="2018-10" db="EMBL/GenBank/DDBJ databases">
        <title>Ulvibacterium marinum gen. nov., sp. nov., a novel marine bacterium of the family Flavobacteriaceae, isolated from a culture of the green alga Ulva prolifera.</title>
        <authorList>
            <person name="Zhang Z."/>
        </authorList>
    </citation>
    <scope>NUCLEOTIDE SEQUENCE [LARGE SCALE GENOMIC DNA]</scope>
    <source>
        <strain evidence="5 6">CCMM003</strain>
    </source>
</reference>
<name>A0A3B0CEK1_9FLAO</name>
<dbReference type="InterPro" id="IPR014710">
    <property type="entry name" value="RmlC-like_jellyroll"/>
</dbReference>
<dbReference type="AlphaFoldDB" id="A0A3B0CEK1"/>
<dbReference type="PANTHER" id="PTHR43280">
    <property type="entry name" value="ARAC-FAMILY TRANSCRIPTIONAL REGULATOR"/>
    <property type="match status" value="1"/>
</dbReference>
<dbReference type="SUPFAM" id="SSF46689">
    <property type="entry name" value="Homeodomain-like"/>
    <property type="match status" value="1"/>
</dbReference>
<organism evidence="5 6">
    <name type="scientific">Ulvibacterium marinum</name>
    <dbReference type="NCBI Taxonomy" id="2419782"/>
    <lineage>
        <taxon>Bacteria</taxon>
        <taxon>Pseudomonadati</taxon>
        <taxon>Bacteroidota</taxon>
        <taxon>Flavobacteriia</taxon>
        <taxon>Flavobacteriales</taxon>
        <taxon>Flavobacteriaceae</taxon>
        <taxon>Ulvibacterium</taxon>
    </lineage>
</organism>
<dbReference type="GO" id="GO:0043565">
    <property type="term" value="F:sequence-specific DNA binding"/>
    <property type="evidence" value="ECO:0007669"/>
    <property type="project" value="InterPro"/>
</dbReference>
<dbReference type="InterPro" id="IPR020449">
    <property type="entry name" value="Tscrpt_reg_AraC-type_HTH"/>
</dbReference>
<dbReference type="GO" id="GO:0003700">
    <property type="term" value="F:DNA-binding transcription factor activity"/>
    <property type="evidence" value="ECO:0007669"/>
    <property type="project" value="InterPro"/>
</dbReference>
<dbReference type="Gene3D" id="2.60.120.10">
    <property type="entry name" value="Jelly Rolls"/>
    <property type="match status" value="1"/>
</dbReference>
<protein>
    <submittedName>
        <fullName evidence="5">AraC family transcriptional regulator</fullName>
    </submittedName>
</protein>
<dbReference type="InterPro" id="IPR037923">
    <property type="entry name" value="HTH-like"/>
</dbReference>
<dbReference type="RefSeq" id="WP_120710747.1">
    <property type="nucleotide sequence ID" value="NZ_RBCJ01000001.1"/>
</dbReference>
<dbReference type="OrthoDB" id="9793451at2"/>
<keyword evidence="3" id="KW-0804">Transcription</keyword>
<dbReference type="PANTHER" id="PTHR43280:SF32">
    <property type="entry name" value="TRANSCRIPTIONAL REGULATORY PROTEIN"/>
    <property type="match status" value="1"/>
</dbReference>
<dbReference type="EMBL" id="RBCJ01000001">
    <property type="protein sequence ID" value="RKN83541.1"/>
    <property type="molecule type" value="Genomic_DNA"/>
</dbReference>
<dbReference type="PROSITE" id="PS01124">
    <property type="entry name" value="HTH_ARAC_FAMILY_2"/>
    <property type="match status" value="1"/>
</dbReference>
<sequence>MLQFDFLKNKYGKELLIDLGRIESLYGYILEDDLHIITFYEVLVITKGAGTYSLDGTPKQLKRGTVVVTLPNQVRQWKTEGEVEGFSFFFEGEFLNTHFKDELFLNRFAIFDYDRPKIGFDLKEENLEKLLWTFDEVEQEFKELEGDSSHIFRSLLYFVLSQIDRYYRKNVGQEKEEAPMEVYRFKKLLDRNIHRWQTVQDYVKAMDIGKDHLNKLAQRYFKQTPLQLIHHRMEIIAKRELRYSTKTISEIAHELNFSDVSNFNRFFKKRTGESPKSYKVKMTDLKSN</sequence>
<feature type="domain" description="HTH araC/xylS-type" evidence="4">
    <location>
        <begin position="183"/>
        <end position="281"/>
    </location>
</feature>
<dbReference type="SMART" id="SM00342">
    <property type="entry name" value="HTH_ARAC"/>
    <property type="match status" value="1"/>
</dbReference>
<comment type="caution">
    <text evidence="5">The sequence shown here is derived from an EMBL/GenBank/DDBJ whole genome shotgun (WGS) entry which is preliminary data.</text>
</comment>
<dbReference type="InterPro" id="IPR018060">
    <property type="entry name" value="HTH_AraC"/>
</dbReference>